<dbReference type="WBParaSite" id="ACRNAN_scaffold193.g13114.t1">
    <property type="protein sequence ID" value="ACRNAN_scaffold193.g13114.t1"/>
    <property type="gene ID" value="ACRNAN_scaffold193.g13114"/>
</dbReference>
<keyword evidence="2" id="KW-0812">Transmembrane</keyword>
<evidence type="ECO:0000256" key="2">
    <source>
        <dbReference type="ARBA" id="ARBA00022692"/>
    </source>
</evidence>
<keyword evidence="8" id="KW-1185">Reference proteome</keyword>
<keyword evidence="6" id="KW-0813">Transport</keyword>
<dbReference type="GO" id="GO:0005254">
    <property type="term" value="F:chloride channel activity"/>
    <property type="evidence" value="ECO:0007669"/>
    <property type="project" value="UniProtKB-KW"/>
</dbReference>
<feature type="compositionally biased region" description="Polar residues" evidence="7">
    <location>
        <begin position="210"/>
        <end position="220"/>
    </location>
</feature>
<evidence type="ECO:0000256" key="6">
    <source>
        <dbReference type="RuleBase" id="RU363126"/>
    </source>
</evidence>
<dbReference type="InterPro" id="IPR021134">
    <property type="entry name" value="Bestrophin-like"/>
</dbReference>
<evidence type="ECO:0000256" key="7">
    <source>
        <dbReference type="SAM" id="MobiDB-lite"/>
    </source>
</evidence>
<evidence type="ECO:0000313" key="8">
    <source>
        <dbReference type="Proteomes" id="UP000887540"/>
    </source>
</evidence>
<keyword evidence="4" id="KW-0472">Membrane</keyword>
<keyword evidence="6" id="KW-0869">Chloride channel</keyword>
<evidence type="ECO:0000256" key="5">
    <source>
        <dbReference type="ARBA" id="ARBA00034769"/>
    </source>
</evidence>
<keyword evidence="6" id="KW-0407">Ion channel</keyword>
<dbReference type="Pfam" id="PF01062">
    <property type="entry name" value="Bestrophin"/>
    <property type="match status" value="1"/>
</dbReference>
<dbReference type="GO" id="GO:0005886">
    <property type="term" value="C:plasma membrane"/>
    <property type="evidence" value="ECO:0007669"/>
    <property type="project" value="UniProtKB-SubCell"/>
</dbReference>
<evidence type="ECO:0000256" key="3">
    <source>
        <dbReference type="ARBA" id="ARBA00022989"/>
    </source>
</evidence>
<keyword evidence="3" id="KW-1133">Transmembrane helix</keyword>
<sequence>MCLVSRQFILPEHTKDKDRVDLWIPFTTMLQFIVYMGWMKVAEALMNPLGEDDDDLECNYVIDKNLITGLTLVEQGPKDLPDLDKDNFWESKTIAPLYGLNAAERSVHPLQGSASKVNLVKDVKNITMIPNRTQLPDLVEEELLACTKIVEVEDHNRHEGAKNVYKRHVDPDNALRRMRLLTSCLNKKPQTLSAPGSRRASLNGDDHKIPSNNDIENGKQ</sequence>
<dbReference type="Proteomes" id="UP000887540">
    <property type="component" value="Unplaced"/>
</dbReference>
<protein>
    <recommendedName>
        <fullName evidence="6">Bestrophin homolog</fullName>
    </recommendedName>
</protein>
<keyword evidence="6" id="KW-0406">Ion transport</keyword>
<organism evidence="8 9">
    <name type="scientific">Acrobeloides nanus</name>
    <dbReference type="NCBI Taxonomy" id="290746"/>
    <lineage>
        <taxon>Eukaryota</taxon>
        <taxon>Metazoa</taxon>
        <taxon>Ecdysozoa</taxon>
        <taxon>Nematoda</taxon>
        <taxon>Chromadorea</taxon>
        <taxon>Rhabditida</taxon>
        <taxon>Tylenchina</taxon>
        <taxon>Cephalobomorpha</taxon>
        <taxon>Cephaloboidea</taxon>
        <taxon>Cephalobidae</taxon>
        <taxon>Acrobeloides</taxon>
    </lineage>
</organism>
<comment type="similarity">
    <text evidence="5 6">Belongs to the anion channel-forming bestrophin (TC 1.A.46) family. Calcium-sensitive chloride channel subfamily.</text>
</comment>
<keyword evidence="6" id="KW-0868">Chloride</keyword>
<name>A0A914D7U2_9BILA</name>
<reference evidence="9" key="1">
    <citation type="submission" date="2022-11" db="UniProtKB">
        <authorList>
            <consortium name="WormBaseParasite"/>
        </authorList>
    </citation>
    <scope>IDENTIFICATION</scope>
</reference>
<feature type="region of interest" description="Disordered" evidence="7">
    <location>
        <begin position="187"/>
        <end position="220"/>
    </location>
</feature>
<comment type="function">
    <text evidence="6">Forms chloride channels.</text>
</comment>
<evidence type="ECO:0000256" key="4">
    <source>
        <dbReference type="ARBA" id="ARBA00023136"/>
    </source>
</evidence>
<dbReference type="AlphaFoldDB" id="A0A914D7U2"/>
<dbReference type="PANTHER" id="PTHR10736:SF20">
    <property type="entry name" value="BESTROPHIN HOMOLOG 22"/>
    <property type="match status" value="1"/>
</dbReference>
<evidence type="ECO:0000313" key="9">
    <source>
        <dbReference type="WBParaSite" id="ACRNAN_scaffold193.g13114.t1"/>
    </source>
</evidence>
<comment type="subcellular location">
    <subcellularLocation>
        <location evidence="6">Cell membrane</location>
        <topology evidence="6">Multi-pass membrane protein</topology>
    </subcellularLocation>
    <subcellularLocation>
        <location evidence="1">Membrane</location>
    </subcellularLocation>
</comment>
<keyword evidence="6" id="KW-1003">Cell membrane</keyword>
<dbReference type="GO" id="GO:0034707">
    <property type="term" value="C:chloride channel complex"/>
    <property type="evidence" value="ECO:0007669"/>
    <property type="project" value="UniProtKB-KW"/>
</dbReference>
<accession>A0A914D7U2</accession>
<evidence type="ECO:0000256" key="1">
    <source>
        <dbReference type="ARBA" id="ARBA00004370"/>
    </source>
</evidence>
<dbReference type="InterPro" id="IPR000615">
    <property type="entry name" value="Bestrophin"/>
</dbReference>
<dbReference type="PANTHER" id="PTHR10736">
    <property type="entry name" value="BESTROPHIN"/>
    <property type="match status" value="1"/>
</dbReference>
<proteinExistence type="inferred from homology"/>